<proteinExistence type="predicted"/>
<comment type="caution">
    <text evidence="2">The sequence shown here is derived from an EMBL/GenBank/DDBJ whole genome shotgun (WGS) entry which is preliminary data.</text>
</comment>
<feature type="compositionally biased region" description="Low complexity" evidence="1">
    <location>
        <begin position="540"/>
        <end position="558"/>
    </location>
</feature>
<reference evidence="2 3" key="1">
    <citation type="submission" date="2017-03" db="EMBL/GenBank/DDBJ databases">
        <title>Genomes of endolithic fungi from Antarctica.</title>
        <authorList>
            <person name="Coleine C."/>
            <person name="Masonjones S."/>
            <person name="Stajich J.E."/>
        </authorList>
    </citation>
    <scope>NUCLEOTIDE SEQUENCE [LARGE SCALE GENOMIC DNA]</scope>
    <source>
        <strain evidence="2 3">CCFEE 6315</strain>
    </source>
</reference>
<evidence type="ECO:0000313" key="3">
    <source>
        <dbReference type="Proteomes" id="UP000308549"/>
    </source>
</evidence>
<dbReference type="Proteomes" id="UP000308549">
    <property type="component" value="Unassembled WGS sequence"/>
</dbReference>
<feature type="region of interest" description="Disordered" evidence="1">
    <location>
        <begin position="540"/>
        <end position="629"/>
    </location>
</feature>
<gene>
    <name evidence="2" type="ORF">B0A50_02005</name>
</gene>
<feature type="region of interest" description="Disordered" evidence="1">
    <location>
        <begin position="188"/>
        <end position="210"/>
    </location>
</feature>
<feature type="region of interest" description="Disordered" evidence="1">
    <location>
        <begin position="446"/>
        <end position="470"/>
    </location>
</feature>
<accession>A0A4U0U7N3</accession>
<dbReference type="EMBL" id="NAJL01000009">
    <property type="protein sequence ID" value="TKA31037.1"/>
    <property type="molecule type" value="Genomic_DNA"/>
</dbReference>
<name>A0A4U0U7N3_9PEZI</name>
<feature type="compositionally biased region" description="Basic and acidic residues" evidence="1">
    <location>
        <begin position="559"/>
        <end position="569"/>
    </location>
</feature>
<dbReference type="AlphaFoldDB" id="A0A4U0U7N3"/>
<sequence length="771" mass="83555">MDAARASPGLFQVQFDNARELKRRSLTLMNKAIDFSSKAAITTLHVTYTAEMRGDQDTYMLGIDKAFTTLEQANARVELLGNTNTNPRSVETKLAQKNEDTGCLTISWGRYEGPRRFVAQVQKFEMIGSVLTEETGFMSPGDWDKESPDTGLYFADTQLDIPGHVWIVAVHDPDSPFLGALDSSSGVRRRHSLSRSGGHRRNSLSLRSNRSPSAASKLLFSTITEATPPLDTPPSFIDPSQRGLGWSLDSTHVNSEKALQRAKKAWNENFRSHGRCKKVREHYGFARFTLRPTGASKRDMVDYETCIQIRVERVRIVPEGELVSEFIGPVGGVFSGIQARAGQMVGRTVSIVPPLVNRNESGRAFEGDMVSTATGQRSSFVMSLQQIADDALKDGFDYEELPMAFKIRQEHMQRWGSMMDSQRYTTTEEKTRDSAADLYHAYLHEDTTAGSGSRRRKSKGKAPSKAGLRAKKRIAAAFGSSAAADDSTEDTRDSDVSTSVFTRSFSVPTASDDPFSVALATNTPAPDSSASIFRVAATPSPEIRAARSPPSRSPPSSVADRRREKRVDHTLSTAALSSGGGDGHNTPVAIPMRRTRLPTSSPAAGAKPSGPVTPPRTASNPAECFANVPWSATARPQDAEREAAGVHKTDHEYAQAKAALARFDFSDEITATTIRSAKADTAGPEVSIVDENTVSAGNSGNKHRKRVVDSRALSNDDTGKEVLPDGITLRKKRAAASLRTASKGAGGPKDSRLTLPKDSDGAEPLGMAYDV</sequence>
<feature type="compositionally biased region" description="Basic residues" evidence="1">
    <location>
        <begin position="453"/>
        <end position="470"/>
    </location>
</feature>
<evidence type="ECO:0000256" key="1">
    <source>
        <dbReference type="SAM" id="MobiDB-lite"/>
    </source>
</evidence>
<protein>
    <submittedName>
        <fullName evidence="2">Uncharacterized protein</fullName>
    </submittedName>
</protein>
<feature type="region of interest" description="Disordered" evidence="1">
    <location>
        <begin position="478"/>
        <end position="497"/>
    </location>
</feature>
<feature type="compositionally biased region" description="Basic residues" evidence="1">
    <location>
        <begin position="188"/>
        <end position="202"/>
    </location>
</feature>
<organism evidence="2 3">
    <name type="scientific">Salinomyces thailandicus</name>
    <dbReference type="NCBI Taxonomy" id="706561"/>
    <lineage>
        <taxon>Eukaryota</taxon>
        <taxon>Fungi</taxon>
        <taxon>Dikarya</taxon>
        <taxon>Ascomycota</taxon>
        <taxon>Pezizomycotina</taxon>
        <taxon>Dothideomycetes</taxon>
        <taxon>Dothideomycetidae</taxon>
        <taxon>Mycosphaerellales</taxon>
        <taxon>Teratosphaeriaceae</taxon>
        <taxon>Salinomyces</taxon>
    </lineage>
</organism>
<feature type="compositionally biased region" description="Basic and acidic residues" evidence="1">
    <location>
        <begin position="749"/>
        <end position="760"/>
    </location>
</feature>
<evidence type="ECO:0000313" key="2">
    <source>
        <dbReference type="EMBL" id="TKA31037.1"/>
    </source>
</evidence>
<dbReference type="OrthoDB" id="3872463at2759"/>
<feature type="region of interest" description="Disordered" evidence="1">
    <location>
        <begin position="692"/>
        <end position="771"/>
    </location>
</feature>
<keyword evidence="3" id="KW-1185">Reference proteome</keyword>